<evidence type="ECO:0000313" key="3">
    <source>
        <dbReference type="Proteomes" id="UP001283361"/>
    </source>
</evidence>
<accession>A0AAE1DB68</accession>
<evidence type="ECO:0000256" key="1">
    <source>
        <dbReference type="SAM" id="MobiDB-lite"/>
    </source>
</evidence>
<dbReference type="AlphaFoldDB" id="A0AAE1DB68"/>
<name>A0AAE1DB68_9GAST</name>
<dbReference type="Proteomes" id="UP001283361">
    <property type="component" value="Unassembled WGS sequence"/>
</dbReference>
<sequence>MELYPNGGKADQVQSPQHEDEERNAAQASSLQPKMWQEDPRLAGEKGPERPPRGSLLLHHCLGEAKIVFSNTPSF</sequence>
<comment type="caution">
    <text evidence="2">The sequence shown here is derived from an EMBL/GenBank/DDBJ whole genome shotgun (WGS) entry which is preliminary data.</text>
</comment>
<evidence type="ECO:0000313" key="2">
    <source>
        <dbReference type="EMBL" id="KAK3764086.1"/>
    </source>
</evidence>
<organism evidence="2 3">
    <name type="scientific">Elysia crispata</name>
    <name type="common">lettuce slug</name>
    <dbReference type="NCBI Taxonomy" id="231223"/>
    <lineage>
        <taxon>Eukaryota</taxon>
        <taxon>Metazoa</taxon>
        <taxon>Spiralia</taxon>
        <taxon>Lophotrochozoa</taxon>
        <taxon>Mollusca</taxon>
        <taxon>Gastropoda</taxon>
        <taxon>Heterobranchia</taxon>
        <taxon>Euthyneura</taxon>
        <taxon>Panpulmonata</taxon>
        <taxon>Sacoglossa</taxon>
        <taxon>Placobranchoidea</taxon>
        <taxon>Plakobranchidae</taxon>
        <taxon>Elysia</taxon>
    </lineage>
</organism>
<feature type="compositionally biased region" description="Basic and acidic residues" evidence="1">
    <location>
        <begin position="36"/>
        <end position="52"/>
    </location>
</feature>
<proteinExistence type="predicted"/>
<keyword evidence="3" id="KW-1185">Reference proteome</keyword>
<protein>
    <submittedName>
        <fullName evidence="2">Uncharacterized protein</fullName>
    </submittedName>
</protein>
<reference evidence="2" key="1">
    <citation type="journal article" date="2023" name="G3 (Bethesda)">
        <title>A reference genome for the long-term kleptoplast-retaining sea slug Elysia crispata morphotype clarki.</title>
        <authorList>
            <person name="Eastman K.E."/>
            <person name="Pendleton A.L."/>
            <person name="Shaikh M.A."/>
            <person name="Suttiyut T."/>
            <person name="Ogas R."/>
            <person name="Tomko P."/>
            <person name="Gavelis G."/>
            <person name="Widhalm J.R."/>
            <person name="Wisecaver J.H."/>
        </authorList>
    </citation>
    <scope>NUCLEOTIDE SEQUENCE</scope>
    <source>
        <strain evidence="2">ECLA1</strain>
    </source>
</reference>
<feature type="region of interest" description="Disordered" evidence="1">
    <location>
        <begin position="1"/>
        <end position="55"/>
    </location>
</feature>
<gene>
    <name evidence="2" type="ORF">RRG08_046550</name>
</gene>
<dbReference type="EMBL" id="JAWDGP010004473">
    <property type="protein sequence ID" value="KAK3764086.1"/>
    <property type="molecule type" value="Genomic_DNA"/>
</dbReference>